<protein>
    <submittedName>
        <fullName evidence="1">Uncharacterized protein</fullName>
    </submittedName>
</protein>
<proteinExistence type="predicted"/>
<accession>A0ACC2GLM2</accession>
<gene>
    <name evidence="1" type="ORF">DPEC_G00158310</name>
</gene>
<sequence>MLVAAAEVAIPVSKGGGRRRVVPWWTDECSKRVRERDKGGGRRRVVPWWTDEYSKRVRERDKVFRALRRSMSDTKVLEYQCRRAEARRTVKRAKRDAWREFCSTIGRGGTLAGCGKCLGRCWVKEEIPVLVVGDAIAMTGKEKADALGVASTFTLVVHLCEESKMRRCEMLKQKGDVLLKKAVTGEVMDAEFTRFELTRALVGCRRSGTGRG</sequence>
<organism evidence="1 2">
    <name type="scientific">Dallia pectoralis</name>
    <name type="common">Alaska blackfish</name>
    <dbReference type="NCBI Taxonomy" id="75939"/>
    <lineage>
        <taxon>Eukaryota</taxon>
        <taxon>Metazoa</taxon>
        <taxon>Chordata</taxon>
        <taxon>Craniata</taxon>
        <taxon>Vertebrata</taxon>
        <taxon>Euteleostomi</taxon>
        <taxon>Actinopterygii</taxon>
        <taxon>Neopterygii</taxon>
        <taxon>Teleostei</taxon>
        <taxon>Protacanthopterygii</taxon>
        <taxon>Esociformes</taxon>
        <taxon>Umbridae</taxon>
        <taxon>Dallia</taxon>
    </lineage>
</organism>
<evidence type="ECO:0000313" key="2">
    <source>
        <dbReference type="Proteomes" id="UP001157502"/>
    </source>
</evidence>
<keyword evidence="2" id="KW-1185">Reference proteome</keyword>
<evidence type="ECO:0000313" key="1">
    <source>
        <dbReference type="EMBL" id="KAJ8004355.1"/>
    </source>
</evidence>
<dbReference type="EMBL" id="CM055739">
    <property type="protein sequence ID" value="KAJ8004355.1"/>
    <property type="molecule type" value="Genomic_DNA"/>
</dbReference>
<reference evidence="1" key="1">
    <citation type="submission" date="2021-05" db="EMBL/GenBank/DDBJ databases">
        <authorList>
            <person name="Pan Q."/>
            <person name="Jouanno E."/>
            <person name="Zahm M."/>
            <person name="Klopp C."/>
            <person name="Cabau C."/>
            <person name="Louis A."/>
            <person name="Berthelot C."/>
            <person name="Parey E."/>
            <person name="Roest Crollius H."/>
            <person name="Montfort J."/>
            <person name="Robinson-Rechavi M."/>
            <person name="Bouchez O."/>
            <person name="Lampietro C."/>
            <person name="Lopez Roques C."/>
            <person name="Donnadieu C."/>
            <person name="Postlethwait J."/>
            <person name="Bobe J."/>
            <person name="Dillon D."/>
            <person name="Chandos A."/>
            <person name="von Hippel F."/>
            <person name="Guiguen Y."/>
        </authorList>
    </citation>
    <scope>NUCLEOTIDE SEQUENCE</scope>
    <source>
        <strain evidence="1">YG-Jan2019</strain>
    </source>
</reference>
<name>A0ACC2GLM2_DALPE</name>
<dbReference type="Proteomes" id="UP001157502">
    <property type="component" value="Chromosome 12"/>
</dbReference>
<comment type="caution">
    <text evidence="1">The sequence shown here is derived from an EMBL/GenBank/DDBJ whole genome shotgun (WGS) entry which is preliminary data.</text>
</comment>